<evidence type="ECO:0000256" key="1">
    <source>
        <dbReference type="SAM" id="MobiDB-lite"/>
    </source>
</evidence>
<dbReference type="GeneID" id="23463110"/>
<dbReference type="KEGG" id="vg:23463110"/>
<reference evidence="2 3" key="1">
    <citation type="journal article" date="2015" name="Parasitol. Res.">
        <title>Viruses in close associations with free-living amoebae.</title>
        <authorList>
            <person name="Scheid P."/>
        </authorList>
    </citation>
    <scope>NUCLEOTIDE SEQUENCE [LARGE SCALE GENOMIC DNA]</scope>
    <source>
        <strain evidence="2">KlaHel</strain>
    </source>
</reference>
<sequence length="462" mass="48699">MASAAAFNQARSAQQQQLQQQQFQQLQQQALLQSLANQQVAGQQQTGRERSRGREDGLPVGSRAPPANAGQRRTGRNAGALRFGEGNDAALLQLATQQARAPAQRTAQAAGPPRGRRIGGFATGTPISATGEEAVEEFLQEHSDCPNLTRQSLVGFLATVNQLGYNLEDIQSAMRTLFESGALGAALPDLQRKSRWGGGVFAAEVLGTRGARGEVPLPSTLWYIASTYCNALDYVTAGLQDIANGTFGNEALDEPLPAANTLVDQPTLDRINAELAAFLASHSECAPDEEELRWFLAMVDRARADGRTMTALLRAFGLENRFPQLFSRSDVRVANMAFTPATTGVTPETFNRIKRSLLWSAAERYCREMGPFDQFIYNIVTGRAAQGLAVPQAGAVVGTAAGFKPDGTNGGNGFFGGNAFGNAGGLFGGSAGAGGAFGGNANGSRVGSGTFGTPPGVRPMSR</sequence>
<feature type="compositionally biased region" description="Low complexity" evidence="1">
    <location>
        <begin position="97"/>
        <end position="113"/>
    </location>
</feature>
<feature type="compositionally biased region" description="Low complexity" evidence="1">
    <location>
        <begin position="1"/>
        <end position="39"/>
    </location>
</feature>
<name>A0A0B5IZ94_9VIRU</name>
<feature type="region of interest" description="Disordered" evidence="1">
    <location>
        <begin position="1"/>
        <end position="74"/>
    </location>
</feature>
<accession>A0A0B5IZ94</accession>
<feature type="region of interest" description="Disordered" evidence="1">
    <location>
        <begin position="97"/>
        <end position="118"/>
    </location>
</feature>
<proteinExistence type="predicted"/>
<dbReference type="EMBL" id="KP136319">
    <property type="protein sequence ID" value="AJF98193.1"/>
    <property type="molecule type" value="Genomic_DNA"/>
</dbReference>
<evidence type="ECO:0000313" key="2">
    <source>
        <dbReference type="EMBL" id="AJF98193.1"/>
    </source>
</evidence>
<evidence type="ECO:0000313" key="3">
    <source>
        <dbReference type="Proteomes" id="UP000202511"/>
    </source>
</evidence>
<feature type="region of interest" description="Disordered" evidence="1">
    <location>
        <begin position="443"/>
        <end position="462"/>
    </location>
</feature>
<feature type="compositionally biased region" description="Basic and acidic residues" evidence="1">
    <location>
        <begin position="47"/>
        <end position="57"/>
    </location>
</feature>
<dbReference type="RefSeq" id="YP_009120428.1">
    <property type="nucleotide sequence ID" value="NC_026440.1"/>
</dbReference>
<dbReference type="Proteomes" id="UP000202511">
    <property type="component" value="Segment"/>
</dbReference>
<organism evidence="2 3">
    <name type="scientific">Pandoravirus inopinatum</name>
    <dbReference type="NCBI Taxonomy" id="1605721"/>
    <lineage>
        <taxon>Viruses</taxon>
        <taxon>Pandoravirus</taxon>
    </lineage>
</organism>
<protein>
    <submittedName>
        <fullName evidence="2">Uncharacterized protein</fullName>
    </submittedName>
</protein>